<feature type="compositionally biased region" description="Basic and acidic residues" evidence="6">
    <location>
        <begin position="36"/>
        <end position="46"/>
    </location>
</feature>
<feature type="region of interest" description="Disordered" evidence="6">
    <location>
        <begin position="36"/>
        <end position="56"/>
    </location>
</feature>
<dbReference type="Gene3D" id="1.10.287.950">
    <property type="entry name" value="Methyl-accepting chemotaxis protein"/>
    <property type="match status" value="2"/>
</dbReference>
<dbReference type="PROSITE" id="PS51741">
    <property type="entry name" value="F_BAR"/>
    <property type="match status" value="1"/>
</dbReference>
<dbReference type="Gene3D" id="2.60.210.10">
    <property type="entry name" value="Apoptosis, Tumor Necrosis Factor Receptor Associated Protein 2, Chain A"/>
    <property type="match status" value="1"/>
</dbReference>
<keyword evidence="2" id="KW-0833">Ubl conjugation pathway</keyword>
<keyword evidence="11" id="KW-1185">Reference proteome</keyword>
<evidence type="ECO:0000313" key="10">
    <source>
        <dbReference type="EMBL" id="KAL3116869.1"/>
    </source>
</evidence>
<dbReference type="Gene3D" id="1.25.40.420">
    <property type="match status" value="1"/>
</dbReference>
<dbReference type="GO" id="GO:0007165">
    <property type="term" value="P:signal transduction"/>
    <property type="evidence" value="ECO:0007669"/>
    <property type="project" value="UniProtKB-KW"/>
</dbReference>
<dbReference type="EMBL" id="JBICBT010000342">
    <property type="protein sequence ID" value="KAL3116869.1"/>
    <property type="molecule type" value="Genomic_DNA"/>
</dbReference>
<sequence>MSFSSKSSDDEFTIIDQAQVETSAFSDDEFEHVKIPEMEQTHKENTENGNVPDNGHKMNMANPDILTDRMKLLLSTAKGADAHFVVGKCDQKEEVVQRCLMCIDKNADILIKSDEFLQIDQKLLCEILARDELQIREEITIWNATLRWADAKCRQNAIESSAENLRAVLGPALFKIRFSLFSKEEFSEKIVSSGVLKMEEVIGIYQFLCHPNFRGKSGGLLYPLQFPSHWRIWAFGTIVMDIEKVSEFVREVFGSERKSKTVHIKGFPWKIMAQIQMKIEYVEKVKESREKWRESSERWRESNAKLMENSEKMKQNARELKENGEKLKEKAQEVKENGEKLKEKAQEVKEKAQELKESSEKLKEKAQEVKEKAQELKESSEKLKEKAQEVKEKAQELKESSEKLKEKAQEVKEKTQELKESSEKLKEKAQEVKEKTQELKESSEKIKEKAQEVKEKAQELKESSEKLKEKAQEVKEKAQELKESSEKLKEKAQEVKEKTQELKESSEKLKEKAQEVKEKAQELKESSEKLKEKSQEVKEKTQELKENGEKLKENDEHNKERKEKWEELKKWREIAGGEKWLGFFLLYDAPKNDSNLGCVCSATLRIVSQNSEVRDFQHKFDDVTMKPSNCWGFSNFISFAQLMDPGKELYDKSGDKVKLAIDLVVKEAAKTEDKA</sequence>
<dbReference type="SMART" id="SM00283">
    <property type="entry name" value="MA"/>
    <property type="match status" value="1"/>
</dbReference>
<gene>
    <name evidence="10" type="ORF">niasHT_003393</name>
</gene>
<protein>
    <recommendedName>
        <fullName evidence="12">MATH domain-containing protein</fullName>
    </recommendedName>
</protein>
<proteinExistence type="predicted"/>
<dbReference type="SMART" id="SM00875">
    <property type="entry name" value="BACK"/>
    <property type="match status" value="1"/>
</dbReference>
<organism evidence="10 11">
    <name type="scientific">Heterodera trifolii</name>
    <dbReference type="NCBI Taxonomy" id="157864"/>
    <lineage>
        <taxon>Eukaryota</taxon>
        <taxon>Metazoa</taxon>
        <taxon>Ecdysozoa</taxon>
        <taxon>Nematoda</taxon>
        <taxon>Chromadorea</taxon>
        <taxon>Rhabditida</taxon>
        <taxon>Tylenchina</taxon>
        <taxon>Tylenchomorpha</taxon>
        <taxon>Tylenchoidea</taxon>
        <taxon>Heteroderidae</taxon>
        <taxon>Heteroderinae</taxon>
        <taxon>Heterodera</taxon>
    </lineage>
</organism>
<keyword evidence="5" id="KW-0175">Coiled coil</keyword>
<feature type="region of interest" description="Disordered" evidence="6">
    <location>
        <begin position="293"/>
        <end position="564"/>
    </location>
</feature>
<accession>A0ABD2LP21</accession>
<dbReference type="InterPro" id="IPR031160">
    <property type="entry name" value="F_BAR_dom"/>
</dbReference>
<reference evidence="10 11" key="1">
    <citation type="submission" date="2024-10" db="EMBL/GenBank/DDBJ databases">
        <authorList>
            <person name="Kim D."/>
        </authorList>
    </citation>
    <scope>NUCLEOTIDE SEQUENCE [LARGE SCALE GENOMIC DNA]</scope>
    <source>
        <strain evidence="10">BH-2024</strain>
    </source>
</reference>
<dbReference type="InterPro" id="IPR002048">
    <property type="entry name" value="EF_hand_dom"/>
</dbReference>
<evidence type="ECO:0000256" key="4">
    <source>
        <dbReference type="PROSITE-ProRule" id="PRU00284"/>
    </source>
</evidence>
<dbReference type="PANTHER" id="PTHR32089">
    <property type="entry name" value="METHYL-ACCEPTING CHEMOTAXIS PROTEIN MCPB"/>
    <property type="match status" value="1"/>
</dbReference>
<comment type="caution">
    <text evidence="10">The sequence shown here is derived from an EMBL/GenBank/DDBJ whole genome shotgun (WGS) entry which is preliminary data.</text>
</comment>
<dbReference type="InterPro" id="IPR004089">
    <property type="entry name" value="MCPsignal_dom"/>
</dbReference>
<evidence type="ECO:0000256" key="3">
    <source>
        <dbReference type="ARBA" id="ARBA00023224"/>
    </source>
</evidence>
<dbReference type="PROSITE" id="PS50222">
    <property type="entry name" value="EF_HAND_2"/>
    <property type="match status" value="1"/>
</dbReference>
<evidence type="ECO:0000313" key="11">
    <source>
        <dbReference type="Proteomes" id="UP001620626"/>
    </source>
</evidence>
<evidence type="ECO:0000259" key="9">
    <source>
        <dbReference type="PROSITE" id="PS51741"/>
    </source>
</evidence>
<evidence type="ECO:0000259" key="8">
    <source>
        <dbReference type="PROSITE" id="PS50222"/>
    </source>
</evidence>
<dbReference type="PANTHER" id="PTHR32089:SF112">
    <property type="entry name" value="LYSOZYME-LIKE PROTEIN-RELATED"/>
    <property type="match status" value="1"/>
</dbReference>
<evidence type="ECO:0000256" key="2">
    <source>
        <dbReference type="ARBA" id="ARBA00022786"/>
    </source>
</evidence>
<evidence type="ECO:0000259" key="7">
    <source>
        <dbReference type="PROSITE" id="PS50111"/>
    </source>
</evidence>
<comment type="pathway">
    <text evidence="1">Protein modification; protein ubiquitination.</text>
</comment>
<dbReference type="InterPro" id="IPR008974">
    <property type="entry name" value="TRAF-like"/>
</dbReference>
<feature type="domain" description="F-BAR" evidence="9">
    <location>
        <begin position="290"/>
        <end position="560"/>
    </location>
</feature>
<dbReference type="Proteomes" id="UP001620626">
    <property type="component" value="Unassembled WGS sequence"/>
</dbReference>
<evidence type="ECO:0000256" key="6">
    <source>
        <dbReference type="SAM" id="MobiDB-lite"/>
    </source>
</evidence>
<dbReference type="PROSITE" id="PS50111">
    <property type="entry name" value="CHEMOTAXIS_TRANSDUC_2"/>
    <property type="match status" value="1"/>
</dbReference>
<feature type="domain" description="Methyl-accepting transducer" evidence="7">
    <location>
        <begin position="309"/>
        <end position="545"/>
    </location>
</feature>
<evidence type="ECO:0000256" key="1">
    <source>
        <dbReference type="ARBA" id="ARBA00004906"/>
    </source>
</evidence>
<dbReference type="SUPFAM" id="SSF49599">
    <property type="entry name" value="TRAF domain-like"/>
    <property type="match status" value="1"/>
</dbReference>
<keyword evidence="3 4" id="KW-0807">Transducer</keyword>
<dbReference type="Pfam" id="PF07707">
    <property type="entry name" value="BACK"/>
    <property type="match status" value="1"/>
</dbReference>
<evidence type="ECO:0000256" key="5">
    <source>
        <dbReference type="PROSITE-ProRule" id="PRU01077"/>
    </source>
</evidence>
<feature type="domain" description="EF-hand" evidence="8">
    <location>
        <begin position="91"/>
        <end position="126"/>
    </location>
</feature>
<dbReference type="SUPFAM" id="SSF58104">
    <property type="entry name" value="Methyl-accepting chemotaxis protein (MCP) signaling domain"/>
    <property type="match status" value="1"/>
</dbReference>
<dbReference type="InterPro" id="IPR011705">
    <property type="entry name" value="BACK"/>
</dbReference>
<dbReference type="FunFam" id="1.25.40.420:FF:000008">
    <property type="entry name" value="BTB/POZ domain-containing protein POB1"/>
    <property type="match status" value="1"/>
</dbReference>
<name>A0ABD2LP21_9BILA</name>
<evidence type="ECO:0008006" key="12">
    <source>
        <dbReference type="Google" id="ProtNLM"/>
    </source>
</evidence>
<dbReference type="AlphaFoldDB" id="A0ABD2LP21"/>